<organism evidence="2 3">
    <name type="scientific">Kineobactrum sediminis</name>
    <dbReference type="NCBI Taxonomy" id="1905677"/>
    <lineage>
        <taxon>Bacteria</taxon>
        <taxon>Pseudomonadati</taxon>
        <taxon>Pseudomonadota</taxon>
        <taxon>Gammaproteobacteria</taxon>
        <taxon>Cellvibrionales</taxon>
        <taxon>Halieaceae</taxon>
        <taxon>Kineobactrum</taxon>
    </lineage>
</organism>
<protein>
    <submittedName>
        <fullName evidence="2">Dihydrodipicolinate synthase</fullName>
    </submittedName>
</protein>
<dbReference type="InterPro" id="IPR024266">
    <property type="entry name" value="DUF3806"/>
</dbReference>
<proteinExistence type="predicted"/>
<dbReference type="EMBL" id="PKLZ01000003">
    <property type="protein sequence ID" value="PLW83391.1"/>
    <property type="molecule type" value="Genomic_DNA"/>
</dbReference>
<gene>
    <name evidence="2" type="ORF">CWI75_06060</name>
</gene>
<evidence type="ECO:0000259" key="1">
    <source>
        <dbReference type="Pfam" id="PF12713"/>
    </source>
</evidence>
<feature type="domain" description="DUF3806" evidence="1">
    <location>
        <begin position="48"/>
        <end position="132"/>
    </location>
</feature>
<evidence type="ECO:0000313" key="2">
    <source>
        <dbReference type="EMBL" id="PLW83391.1"/>
    </source>
</evidence>
<keyword evidence="3" id="KW-1185">Reference proteome</keyword>
<dbReference type="OrthoDB" id="8781168at2"/>
<dbReference type="Pfam" id="PF12713">
    <property type="entry name" value="DUF3806"/>
    <property type="match status" value="1"/>
</dbReference>
<dbReference type="Proteomes" id="UP000234845">
    <property type="component" value="Unassembled WGS sequence"/>
</dbReference>
<comment type="caution">
    <text evidence="2">The sequence shown here is derived from an EMBL/GenBank/DDBJ whole genome shotgun (WGS) entry which is preliminary data.</text>
</comment>
<accession>A0A2N5Y4U6</accession>
<dbReference type="Gene3D" id="1.20.120.1090">
    <property type="match status" value="1"/>
</dbReference>
<sequence>MPLAAQDTPRISELTPVDRQYMAAQRESVEDLARRHFGQGFTGARDHDLELLQRLLDQRLVRPTQTEKLQAMGVILGDVLADELDMHWVIYQDRAGRSRALRYKKTDNYLFPVTMISRRQEAGSDTPVTAIYQKAVAAMEPVLEPLPYH</sequence>
<dbReference type="AlphaFoldDB" id="A0A2N5Y4U6"/>
<name>A0A2N5Y4U6_9GAMM</name>
<reference evidence="3" key="1">
    <citation type="submission" date="2017-11" db="EMBL/GenBank/DDBJ databases">
        <title>The draft genome sequence of Chromatocurvus sp. F02.</title>
        <authorList>
            <person name="Du Z.-J."/>
            <person name="Chang Y.-Q."/>
        </authorList>
    </citation>
    <scope>NUCLEOTIDE SEQUENCE [LARGE SCALE GENOMIC DNA]</scope>
    <source>
        <strain evidence="3">F02</strain>
    </source>
</reference>
<evidence type="ECO:0000313" key="3">
    <source>
        <dbReference type="Proteomes" id="UP000234845"/>
    </source>
</evidence>